<feature type="domain" description="HSF-type DNA-binding" evidence="9">
    <location>
        <begin position="98"/>
        <end position="196"/>
    </location>
</feature>
<keyword evidence="4" id="KW-0804">Transcription</keyword>
<evidence type="ECO:0000313" key="11">
    <source>
        <dbReference type="Proteomes" id="UP000294933"/>
    </source>
</evidence>
<dbReference type="SUPFAM" id="SSF46785">
    <property type="entry name" value="Winged helix' DNA-binding domain"/>
    <property type="match status" value="1"/>
</dbReference>
<keyword evidence="3" id="KW-0238">DNA-binding</keyword>
<evidence type="ECO:0000313" key="10">
    <source>
        <dbReference type="EMBL" id="TDL25389.1"/>
    </source>
</evidence>
<dbReference type="PRINTS" id="PR00056">
    <property type="entry name" value="HSFDOMAIN"/>
</dbReference>
<feature type="region of interest" description="Disordered" evidence="8">
    <location>
        <begin position="197"/>
        <end position="229"/>
    </location>
</feature>
<dbReference type="PANTHER" id="PTHR10015:SF361">
    <property type="entry name" value="TRANSCRIPTION FACTOR SKN7"/>
    <property type="match status" value="1"/>
</dbReference>
<feature type="region of interest" description="Disordered" evidence="8">
    <location>
        <begin position="26"/>
        <end position="64"/>
    </location>
</feature>
<comment type="subcellular location">
    <subcellularLocation>
        <location evidence="1">Nucleus</location>
    </subcellularLocation>
</comment>
<dbReference type="GO" id="GO:0005634">
    <property type="term" value="C:nucleus"/>
    <property type="evidence" value="ECO:0007669"/>
    <property type="project" value="UniProtKB-SubCell"/>
</dbReference>
<dbReference type="SMART" id="SM00415">
    <property type="entry name" value="HSF"/>
    <property type="match status" value="1"/>
</dbReference>
<evidence type="ECO:0000256" key="7">
    <source>
        <dbReference type="RuleBase" id="RU004020"/>
    </source>
</evidence>
<accession>A0A4Y7QEV2</accession>
<evidence type="ECO:0000256" key="2">
    <source>
        <dbReference type="ARBA" id="ARBA00023015"/>
    </source>
</evidence>
<evidence type="ECO:0000259" key="9">
    <source>
        <dbReference type="SMART" id="SM00415"/>
    </source>
</evidence>
<dbReference type="STRING" id="50990.A0A4Y7QEV2"/>
<comment type="similarity">
    <text evidence="7">Belongs to the HSF family.</text>
</comment>
<dbReference type="Gene3D" id="1.10.10.10">
    <property type="entry name" value="Winged helix-like DNA-binding domain superfamily/Winged helix DNA-binding domain"/>
    <property type="match status" value="1"/>
</dbReference>
<evidence type="ECO:0000256" key="3">
    <source>
        <dbReference type="ARBA" id="ARBA00023125"/>
    </source>
</evidence>
<dbReference type="AlphaFoldDB" id="A0A4Y7QEV2"/>
<proteinExistence type="inferred from homology"/>
<name>A0A4Y7QEV2_9AGAM</name>
<dbReference type="GO" id="GO:0003700">
    <property type="term" value="F:DNA-binding transcription factor activity"/>
    <property type="evidence" value="ECO:0007669"/>
    <property type="project" value="InterPro"/>
</dbReference>
<keyword evidence="11" id="KW-1185">Reference proteome</keyword>
<evidence type="ECO:0000256" key="5">
    <source>
        <dbReference type="ARBA" id="ARBA00023242"/>
    </source>
</evidence>
<dbReference type="GO" id="GO:0043565">
    <property type="term" value="F:sequence-specific DNA binding"/>
    <property type="evidence" value="ECO:0007669"/>
    <property type="project" value="InterPro"/>
</dbReference>
<feature type="compositionally biased region" description="Pro residues" evidence="8">
    <location>
        <begin position="45"/>
        <end position="56"/>
    </location>
</feature>
<gene>
    <name evidence="10" type="ORF">BD410DRAFT_837571</name>
</gene>
<dbReference type="FunFam" id="1.10.10.10:FF:000027">
    <property type="entry name" value="Heat shock transcription factor 1"/>
    <property type="match status" value="1"/>
</dbReference>
<protein>
    <recommendedName>
        <fullName evidence="9">HSF-type DNA-binding domain-containing protein</fullName>
    </recommendedName>
</protein>
<reference evidence="10 11" key="1">
    <citation type="submission" date="2018-06" db="EMBL/GenBank/DDBJ databases">
        <title>A transcriptomic atlas of mushroom development highlights an independent origin of complex multicellularity.</title>
        <authorList>
            <consortium name="DOE Joint Genome Institute"/>
            <person name="Krizsan K."/>
            <person name="Almasi E."/>
            <person name="Merenyi Z."/>
            <person name="Sahu N."/>
            <person name="Viragh M."/>
            <person name="Koszo T."/>
            <person name="Mondo S."/>
            <person name="Kiss B."/>
            <person name="Balint B."/>
            <person name="Kues U."/>
            <person name="Barry K."/>
            <person name="Hegedus J.C."/>
            <person name="Henrissat B."/>
            <person name="Johnson J."/>
            <person name="Lipzen A."/>
            <person name="Ohm R."/>
            <person name="Nagy I."/>
            <person name="Pangilinan J."/>
            <person name="Yan J."/>
            <person name="Xiong Y."/>
            <person name="Grigoriev I.V."/>
            <person name="Hibbett D.S."/>
            <person name="Nagy L.G."/>
        </authorList>
    </citation>
    <scope>NUCLEOTIDE SEQUENCE [LARGE SCALE GENOMIC DNA]</scope>
    <source>
        <strain evidence="10 11">SZMC22713</strain>
    </source>
</reference>
<dbReference type="VEuPathDB" id="FungiDB:BD410DRAFT_837571"/>
<evidence type="ECO:0000256" key="6">
    <source>
        <dbReference type="ARBA" id="ARBA00062171"/>
    </source>
</evidence>
<dbReference type="Pfam" id="PF00447">
    <property type="entry name" value="HSF_DNA-bind"/>
    <property type="match status" value="1"/>
</dbReference>
<dbReference type="InterPro" id="IPR036388">
    <property type="entry name" value="WH-like_DNA-bd_sf"/>
</dbReference>
<sequence>MDSITFKPLPISDLFPIMNHSSLPQGFPQGSNDFVPMDSLYSPNAYPPSPPQPSGPSLPFSSNLRATRLSPNRMKQESSPTSQALPNSFKDLESDIHSGCDFVQKLMLEDSRLTPVVSWTSNGDAFVVKDVTAFTRSILPKLFRHSNFASFVRQLNKYDFHKVKNPDDPFGQHTWTFRHPDFHADRRSALENIKRKAPGVRRKPTTAASQAPVEYASPRGSPSSDGGTVDDQLLELERLRQSQDSMAQRLRRLEGNYVHTLEDLVDCHKNIAKQEDMMQSLIQYIVQGDLFLASSASQNPAFLPESCPFLSSMDTQRAFNSSSGNIVGHGPNDEPGESFNTSSVSDAMAVDTMAQFGAQSHLRGCKAPPTSPEDALHFTDDLLFSSNFVQQSPLAPSRLPGDAVNGLAPLFNGAEHYTMFDDGMDGSRKSNRASFPAPGT</sequence>
<keyword evidence="5" id="KW-0539">Nucleus</keyword>
<evidence type="ECO:0000256" key="4">
    <source>
        <dbReference type="ARBA" id="ARBA00023163"/>
    </source>
</evidence>
<keyword evidence="2" id="KW-0805">Transcription regulation</keyword>
<comment type="subunit">
    <text evidence="6">Homotrimer. Homotrimerization increases the affinity of HSF1 to DNA. Interacts with transcriptional coregulator SSA1 on chromatin.</text>
</comment>
<evidence type="ECO:0000256" key="1">
    <source>
        <dbReference type="ARBA" id="ARBA00004123"/>
    </source>
</evidence>
<dbReference type="InterPro" id="IPR036390">
    <property type="entry name" value="WH_DNA-bd_sf"/>
</dbReference>
<dbReference type="PANTHER" id="PTHR10015">
    <property type="entry name" value="HEAT SHOCK TRANSCRIPTION FACTOR"/>
    <property type="match status" value="1"/>
</dbReference>
<dbReference type="EMBL" id="ML170164">
    <property type="protein sequence ID" value="TDL25389.1"/>
    <property type="molecule type" value="Genomic_DNA"/>
</dbReference>
<organism evidence="10 11">
    <name type="scientific">Rickenella mellea</name>
    <dbReference type="NCBI Taxonomy" id="50990"/>
    <lineage>
        <taxon>Eukaryota</taxon>
        <taxon>Fungi</taxon>
        <taxon>Dikarya</taxon>
        <taxon>Basidiomycota</taxon>
        <taxon>Agaricomycotina</taxon>
        <taxon>Agaricomycetes</taxon>
        <taxon>Hymenochaetales</taxon>
        <taxon>Rickenellaceae</taxon>
        <taxon>Rickenella</taxon>
    </lineage>
</organism>
<dbReference type="OrthoDB" id="60033at2759"/>
<dbReference type="InterPro" id="IPR000232">
    <property type="entry name" value="HSF_DNA-bd"/>
</dbReference>
<dbReference type="Proteomes" id="UP000294933">
    <property type="component" value="Unassembled WGS sequence"/>
</dbReference>
<evidence type="ECO:0000256" key="8">
    <source>
        <dbReference type="SAM" id="MobiDB-lite"/>
    </source>
</evidence>